<organism evidence="2 3">
    <name type="scientific">Tothia fuscella</name>
    <dbReference type="NCBI Taxonomy" id="1048955"/>
    <lineage>
        <taxon>Eukaryota</taxon>
        <taxon>Fungi</taxon>
        <taxon>Dikarya</taxon>
        <taxon>Ascomycota</taxon>
        <taxon>Pezizomycotina</taxon>
        <taxon>Dothideomycetes</taxon>
        <taxon>Pleosporomycetidae</taxon>
        <taxon>Venturiales</taxon>
        <taxon>Cylindrosympodiaceae</taxon>
        <taxon>Tothia</taxon>
    </lineage>
</organism>
<evidence type="ECO:0000256" key="1">
    <source>
        <dbReference type="SAM" id="MobiDB-lite"/>
    </source>
</evidence>
<dbReference type="PANTHER" id="PTHR47843">
    <property type="entry name" value="BTB DOMAIN-CONTAINING PROTEIN-RELATED"/>
    <property type="match status" value="1"/>
</dbReference>
<dbReference type="OrthoDB" id="194443at2759"/>
<dbReference type="Gene3D" id="3.30.710.10">
    <property type="entry name" value="Potassium Channel Kv1.1, Chain A"/>
    <property type="match status" value="1"/>
</dbReference>
<feature type="region of interest" description="Disordered" evidence="1">
    <location>
        <begin position="1"/>
        <end position="31"/>
    </location>
</feature>
<keyword evidence="3" id="KW-1185">Reference proteome</keyword>
<accession>A0A9P4P4J2</accession>
<evidence type="ECO:0000313" key="2">
    <source>
        <dbReference type="EMBL" id="KAF2436753.1"/>
    </source>
</evidence>
<reference evidence="2" key="1">
    <citation type="journal article" date="2020" name="Stud. Mycol.">
        <title>101 Dothideomycetes genomes: a test case for predicting lifestyles and emergence of pathogens.</title>
        <authorList>
            <person name="Haridas S."/>
            <person name="Albert R."/>
            <person name="Binder M."/>
            <person name="Bloem J."/>
            <person name="Labutti K."/>
            <person name="Salamov A."/>
            <person name="Andreopoulos B."/>
            <person name="Baker S."/>
            <person name="Barry K."/>
            <person name="Bills G."/>
            <person name="Bluhm B."/>
            <person name="Cannon C."/>
            <person name="Castanera R."/>
            <person name="Culley D."/>
            <person name="Daum C."/>
            <person name="Ezra D."/>
            <person name="Gonzalez J."/>
            <person name="Henrissat B."/>
            <person name="Kuo A."/>
            <person name="Liang C."/>
            <person name="Lipzen A."/>
            <person name="Lutzoni F."/>
            <person name="Magnuson J."/>
            <person name="Mondo S."/>
            <person name="Nolan M."/>
            <person name="Ohm R."/>
            <person name="Pangilinan J."/>
            <person name="Park H.-J."/>
            <person name="Ramirez L."/>
            <person name="Alfaro M."/>
            <person name="Sun H."/>
            <person name="Tritt A."/>
            <person name="Yoshinaga Y."/>
            <person name="Zwiers L.-H."/>
            <person name="Turgeon B."/>
            <person name="Goodwin S."/>
            <person name="Spatafora J."/>
            <person name="Crous P."/>
            <person name="Grigoriev I."/>
        </authorList>
    </citation>
    <scope>NUCLEOTIDE SEQUENCE</scope>
    <source>
        <strain evidence="2">CBS 130266</strain>
    </source>
</reference>
<dbReference type="EMBL" id="MU007009">
    <property type="protein sequence ID" value="KAF2436753.1"/>
    <property type="molecule type" value="Genomic_DNA"/>
</dbReference>
<name>A0A9P4P4J2_9PEZI</name>
<feature type="compositionally biased region" description="Basic residues" evidence="1">
    <location>
        <begin position="1"/>
        <end position="11"/>
    </location>
</feature>
<dbReference type="InterPro" id="IPR011333">
    <property type="entry name" value="SKP1/BTB/POZ_sf"/>
</dbReference>
<proteinExistence type="predicted"/>
<sequence length="333" mass="37793">MAKANAAKKGKVLGSSSRITKRSTDVKKPRVSSLGSQTVTIKIGRDAKPFVIHENLLVDCSPYFKKAFRVTQWIYTQILRKPETVRDPKNIVLIRSHLETASSGGDRGREMTKFADLDDAQKECYSQMPAFDKENGRFDRGRFMAYGVHFASKWAWDDLLDVVICADKYDITHLKTDAQKLWIQNMDVNDLYPNSNKCKTSQWHCSSSTVSHAFENLPEDSSLCTLIAHTYAHLWEINCSPAHGKEETGKLDKVDGRFIRELAPRRFLAEMLLAKTYLSYSSCKGQKPAPPWETNPCQYHDHLDNAELEACEKARIDEQTARKTRAKVSLGTI</sequence>
<evidence type="ECO:0008006" key="4">
    <source>
        <dbReference type="Google" id="ProtNLM"/>
    </source>
</evidence>
<comment type="caution">
    <text evidence="2">The sequence shown here is derived from an EMBL/GenBank/DDBJ whole genome shotgun (WGS) entry which is preliminary data.</text>
</comment>
<evidence type="ECO:0000313" key="3">
    <source>
        <dbReference type="Proteomes" id="UP000800235"/>
    </source>
</evidence>
<gene>
    <name evidence="2" type="ORF">EJ08DRAFT_673904</name>
</gene>
<dbReference type="Proteomes" id="UP000800235">
    <property type="component" value="Unassembled WGS sequence"/>
</dbReference>
<protein>
    <recommendedName>
        <fullName evidence="4">BTB domain-containing protein</fullName>
    </recommendedName>
</protein>
<dbReference type="AlphaFoldDB" id="A0A9P4P4J2"/>